<evidence type="ECO:0000313" key="3">
    <source>
        <dbReference type="Proteomes" id="UP000030392"/>
    </source>
</evidence>
<dbReference type="Pfam" id="PF14233">
    <property type="entry name" value="DUF4335"/>
    <property type="match status" value="1"/>
</dbReference>
<evidence type="ECO:0000256" key="1">
    <source>
        <dbReference type="SAM" id="Phobius"/>
    </source>
</evidence>
<dbReference type="AlphaFoldDB" id="A0A0A2C577"/>
<comment type="caution">
    <text evidence="2">The sequence shown here is derived from an EMBL/GenBank/DDBJ whole genome shotgun (WGS) entry which is preliminary data.</text>
</comment>
<proteinExistence type="predicted"/>
<sequence length="199" mass="22797">MINLSYRFDQNSSSLELHGMPDVSNGDSENTIGILSSWSLNIIGSPTLEGEKDHLENLMQVILQYSRSYISGIRKKFISKKSIVTISPFGSSHKLLLNSTKKDVKPLEIILDDSELSDLTQCLDLMRFDSRFNLNWNIPLDRPYSKRYIQSSSYKSKKRFTFFYAFIIFLSTSSLMLLIPTNNKFDLSEPTKSSQTINE</sequence>
<name>A0A0A2C577_PROMR</name>
<dbReference type="EMBL" id="JNAX01000015">
    <property type="protein sequence ID" value="KGG19809.1"/>
    <property type="molecule type" value="Genomic_DNA"/>
</dbReference>
<keyword evidence="1" id="KW-0812">Transmembrane</keyword>
<feature type="transmembrane region" description="Helical" evidence="1">
    <location>
        <begin position="160"/>
        <end position="179"/>
    </location>
</feature>
<reference evidence="3" key="1">
    <citation type="journal article" date="2014" name="Sci. Data">
        <title>Genomes of diverse isolates of the marine cyanobacterium Prochlorococcus.</title>
        <authorList>
            <person name="Biller S."/>
            <person name="Berube P."/>
            <person name="Thompson J."/>
            <person name="Kelly L."/>
            <person name="Roggensack S."/>
            <person name="Awad L."/>
            <person name="Roache-Johnson K."/>
            <person name="Ding H."/>
            <person name="Giovannoni S.J."/>
            <person name="Moore L.R."/>
            <person name="Chisholm S.W."/>
        </authorList>
    </citation>
    <scope>NUCLEOTIDE SEQUENCE [LARGE SCALE GENOMIC DNA]</scope>
    <source>
        <strain evidence="3">PAC1</strain>
    </source>
</reference>
<evidence type="ECO:0000313" key="2">
    <source>
        <dbReference type="EMBL" id="KGG19809.1"/>
    </source>
</evidence>
<organism evidence="2 3">
    <name type="scientific">Prochlorococcus marinus str. PAC1</name>
    <dbReference type="NCBI Taxonomy" id="59924"/>
    <lineage>
        <taxon>Bacteria</taxon>
        <taxon>Bacillati</taxon>
        <taxon>Cyanobacteriota</taxon>
        <taxon>Cyanophyceae</taxon>
        <taxon>Synechococcales</taxon>
        <taxon>Prochlorococcaceae</taxon>
        <taxon>Prochlorococcus</taxon>
    </lineage>
</organism>
<accession>A0A0A2C577</accession>
<dbReference type="InterPro" id="IPR025569">
    <property type="entry name" value="DUF4335"/>
</dbReference>
<dbReference type="RefSeq" id="WP_036907695.1">
    <property type="nucleotide sequence ID" value="NZ_CP138967.1"/>
</dbReference>
<keyword evidence="1" id="KW-0472">Membrane</keyword>
<gene>
    <name evidence="2" type="ORF">EV03_2197</name>
</gene>
<keyword evidence="1" id="KW-1133">Transmembrane helix</keyword>
<protein>
    <submittedName>
        <fullName evidence="2">Uncharacterized protein</fullName>
    </submittedName>
</protein>
<dbReference type="Proteomes" id="UP000030392">
    <property type="component" value="Unassembled WGS sequence"/>
</dbReference>